<proteinExistence type="predicted"/>
<name>A0A139KPU4_9BACE</name>
<dbReference type="Proteomes" id="UP000070319">
    <property type="component" value="Unassembled WGS sequence"/>
</dbReference>
<dbReference type="AlphaFoldDB" id="A0A139KPU4"/>
<accession>A0A139KPU4</accession>
<protein>
    <submittedName>
        <fullName evidence="1">Uncharacterized protein</fullName>
    </submittedName>
</protein>
<dbReference type="EMBL" id="LTDF01000173">
    <property type="protein sequence ID" value="KXT41211.1"/>
    <property type="molecule type" value="Genomic_DNA"/>
</dbReference>
<organism evidence="1">
    <name type="scientific">Bacteroides intestinalis</name>
    <dbReference type="NCBI Taxonomy" id="329854"/>
    <lineage>
        <taxon>Bacteria</taxon>
        <taxon>Pseudomonadati</taxon>
        <taxon>Bacteroidota</taxon>
        <taxon>Bacteroidia</taxon>
        <taxon>Bacteroidales</taxon>
        <taxon>Bacteroidaceae</taxon>
        <taxon>Bacteroides</taxon>
    </lineage>
</organism>
<evidence type="ECO:0000313" key="1">
    <source>
        <dbReference type="EMBL" id="KXT41211.1"/>
    </source>
</evidence>
<reference evidence="1 2" key="1">
    <citation type="submission" date="2016-02" db="EMBL/GenBank/DDBJ databases">
        <authorList>
            <person name="Wen L."/>
            <person name="He K."/>
            <person name="Yang H."/>
        </authorList>
    </citation>
    <scope>NUCLEOTIDE SEQUENCE [LARGE SCALE GENOMIC DNA]</scope>
    <source>
        <strain evidence="1 2">KLE1704</strain>
    </source>
</reference>
<evidence type="ECO:0000313" key="2">
    <source>
        <dbReference type="Proteomes" id="UP000070319"/>
    </source>
</evidence>
<gene>
    <name evidence="1" type="ORF">HMPREF2531_05009</name>
</gene>
<sequence length="41" mass="4842">MCTKYPFNSLPCLETGINKYQPWQEDSKISVIFAATDFYKY</sequence>
<comment type="caution">
    <text evidence="1">The sequence shown here is derived from an EMBL/GenBank/DDBJ whole genome shotgun (WGS) entry which is preliminary data.</text>
</comment>